<organism evidence="2 3">
    <name type="scientific">Pseudomonas cavernicola</name>
    <dbReference type="NCBI Taxonomy" id="2320866"/>
    <lineage>
        <taxon>Bacteria</taxon>
        <taxon>Pseudomonadati</taxon>
        <taxon>Pseudomonadota</taxon>
        <taxon>Gammaproteobacteria</taxon>
        <taxon>Pseudomonadales</taxon>
        <taxon>Pseudomonadaceae</taxon>
        <taxon>Pseudomonas</taxon>
    </lineage>
</organism>
<dbReference type="EMBL" id="QYUR01000002">
    <property type="protein sequence ID" value="RJG12582.1"/>
    <property type="molecule type" value="Genomic_DNA"/>
</dbReference>
<accession>A0A418XJD3</accession>
<evidence type="ECO:0000313" key="3">
    <source>
        <dbReference type="Proteomes" id="UP000284021"/>
    </source>
</evidence>
<keyword evidence="3" id="KW-1185">Reference proteome</keyword>
<evidence type="ECO:0008006" key="4">
    <source>
        <dbReference type="Google" id="ProtNLM"/>
    </source>
</evidence>
<evidence type="ECO:0000256" key="1">
    <source>
        <dbReference type="SAM" id="SignalP"/>
    </source>
</evidence>
<feature type="chain" id="PRO_5019587025" description="DUF2884 domain-containing protein" evidence="1">
    <location>
        <begin position="30"/>
        <end position="248"/>
    </location>
</feature>
<name>A0A418XJD3_9PSED</name>
<dbReference type="Proteomes" id="UP000284021">
    <property type="component" value="Unassembled WGS sequence"/>
</dbReference>
<gene>
    <name evidence="2" type="ORF">D3879_04645</name>
</gene>
<dbReference type="AlphaFoldDB" id="A0A418XJD3"/>
<keyword evidence="1" id="KW-0732">Signal</keyword>
<comment type="caution">
    <text evidence="2">The sequence shown here is derived from an EMBL/GenBank/DDBJ whole genome shotgun (WGS) entry which is preliminary data.</text>
</comment>
<proteinExistence type="predicted"/>
<evidence type="ECO:0000313" key="2">
    <source>
        <dbReference type="EMBL" id="RJG12582.1"/>
    </source>
</evidence>
<feature type="signal peptide" evidence="1">
    <location>
        <begin position="1"/>
        <end position="29"/>
    </location>
</feature>
<protein>
    <recommendedName>
        <fullName evidence="4">DUF2884 domain-containing protein</fullName>
    </recommendedName>
</protein>
<sequence>MRCKPLVRNILIWAFGLLASLALPTAAEALTPQEQMQIYACRATSSLLLYRGEGFQASYAQRVDTDLAALAAALQSSQQVSDELRKTHQELVTQIRRGVSFGPNEEDVPWAYQRELGKALRDFLLSAHALTGNTAKDELPVKIEYLSVQYLFRSYIGSFELAREHSEQYQGQDERALVPDIDIQLVELNDKDNPAIGKIKTRWGYLKVALNDMNSGVTAMTSSSGRPFAPIMVDRHTRTLTEQLMSLN</sequence>
<dbReference type="OrthoDB" id="6833907at2"/>
<dbReference type="RefSeq" id="WP_119952908.1">
    <property type="nucleotide sequence ID" value="NZ_QYUR01000002.1"/>
</dbReference>
<reference evidence="2 3" key="1">
    <citation type="submission" date="2018-09" db="EMBL/GenBank/DDBJ databases">
        <authorList>
            <person name="Zhu H."/>
        </authorList>
    </citation>
    <scope>NUCLEOTIDE SEQUENCE [LARGE SCALE GENOMIC DNA]</scope>
    <source>
        <strain evidence="2 3">K1S02-6</strain>
    </source>
</reference>